<dbReference type="EMBL" id="JAWLKH010000006">
    <property type="protein sequence ID" value="MDV6311897.1"/>
    <property type="molecule type" value="Genomic_DNA"/>
</dbReference>
<sequence length="190" mass="19066">MSEARKRRGVLYAALAILVAVLLFGSVRTTGALWAEQADVSDTDITTGTIGLAPGTGGGSSFTFPALNGTNVIPGQAQQAVLTITNAGSTPLRFRLASAGPSVSTPGATVTVNLSGAPGASCPGTGTPLTGAFTAQDTSSPGTGFTSPWTPLAKSASTSWCVRAELVSVTGTQPATFTINFSFAAEQTRP</sequence>
<dbReference type="AlphaFoldDB" id="A0AAE4UAE8"/>
<dbReference type="RefSeq" id="WP_024500548.1">
    <property type="nucleotide sequence ID" value="NZ_CP091855.1"/>
</dbReference>
<dbReference type="EMBL" id="JAWLKI010000025">
    <property type="protein sequence ID" value="MDV6309297.1"/>
    <property type="molecule type" value="Genomic_DNA"/>
</dbReference>
<gene>
    <name evidence="1" type="ORF">R3P94_18660</name>
    <name evidence="2" type="ORF">R3Q15_08340</name>
</gene>
<dbReference type="Proteomes" id="UP001185922">
    <property type="component" value="Unassembled WGS sequence"/>
</dbReference>
<evidence type="ECO:0000313" key="2">
    <source>
        <dbReference type="EMBL" id="MDV6311897.1"/>
    </source>
</evidence>
<protein>
    <submittedName>
        <fullName evidence="2">Uncharacterized protein</fullName>
    </submittedName>
</protein>
<evidence type="ECO:0000313" key="1">
    <source>
        <dbReference type="EMBL" id="MDV6309297.1"/>
    </source>
</evidence>
<dbReference type="Proteomes" id="UP001185779">
    <property type="component" value="Unassembled WGS sequence"/>
</dbReference>
<reference evidence="2 3" key="1">
    <citation type="submission" date="2023-10" db="EMBL/GenBank/DDBJ databases">
        <title>Development of a sustainable strategy for remediation of hydrocarbon-contaminated territories based on the waste exchange concept.</title>
        <authorList>
            <person name="Krivoruchko A."/>
        </authorList>
    </citation>
    <scope>NUCLEOTIDE SEQUENCE</scope>
    <source>
        <strain evidence="1 3">IEGM 1266</strain>
        <strain evidence="2">IEGM 1279</strain>
    </source>
</reference>
<name>A0AAE4UAE8_9ACTN</name>
<evidence type="ECO:0000313" key="4">
    <source>
        <dbReference type="Proteomes" id="UP001185922"/>
    </source>
</evidence>
<evidence type="ECO:0000313" key="3">
    <source>
        <dbReference type="Proteomes" id="UP001185779"/>
    </source>
</evidence>
<dbReference type="GeneID" id="77173778"/>
<proteinExistence type="predicted"/>
<comment type="caution">
    <text evidence="2">The sequence shown here is derived from an EMBL/GenBank/DDBJ whole genome shotgun (WGS) entry which is preliminary data.</text>
</comment>
<accession>A0AAE4UAE8</accession>
<keyword evidence="3" id="KW-1185">Reference proteome</keyword>
<organism evidence="2 4">
    <name type="scientific">Gordonia amicalis</name>
    <dbReference type="NCBI Taxonomy" id="89053"/>
    <lineage>
        <taxon>Bacteria</taxon>
        <taxon>Bacillati</taxon>
        <taxon>Actinomycetota</taxon>
        <taxon>Actinomycetes</taxon>
        <taxon>Mycobacteriales</taxon>
        <taxon>Gordoniaceae</taxon>
        <taxon>Gordonia</taxon>
    </lineage>
</organism>